<dbReference type="InterPro" id="IPR043130">
    <property type="entry name" value="CDP-OH_PTrfase_TM_dom"/>
</dbReference>
<gene>
    <name evidence="14" type="ORF">SK069_01440</name>
</gene>
<accession>A0ABU4VHC8</accession>
<keyword evidence="9" id="KW-0594">Phospholipid biosynthesis</keyword>
<evidence type="ECO:0000256" key="4">
    <source>
        <dbReference type="ARBA" id="ARBA00022679"/>
    </source>
</evidence>
<evidence type="ECO:0000256" key="13">
    <source>
        <dbReference type="SAM" id="Phobius"/>
    </source>
</evidence>
<dbReference type="Proteomes" id="UP001277761">
    <property type="component" value="Unassembled WGS sequence"/>
</dbReference>
<protein>
    <submittedName>
        <fullName evidence="14">CDP-alcohol phosphatidyltransferase family protein</fullName>
    </submittedName>
</protein>
<keyword evidence="3" id="KW-0444">Lipid biosynthesis</keyword>
<dbReference type="Pfam" id="PF01066">
    <property type="entry name" value="CDP-OH_P_transf"/>
    <property type="match status" value="1"/>
</dbReference>
<sequence>MRERAEQVRERTRERAEQVRERTRERTEQVRERTEQVRERAREQTERARMTVYRLFGLDRSGPPPPQTLPGQPLNVWTIPNAVGMVRLALIPVFLVWALSNDSGTEAGPAVLYAFIAGSDYVDGFLARATGQYSRFGALLDPVTDRSLVLAGGVVCWSFDLLPRWLLALIVARECYMLFFGRRAMNLGLSLQVNWWGRLAVVPTMGSLFLALAGVGTLADVLLGIGVAMSLLASARYTVQGRRALRRRRAAAPEGPSNAR</sequence>
<evidence type="ECO:0000256" key="5">
    <source>
        <dbReference type="ARBA" id="ARBA00022692"/>
    </source>
</evidence>
<dbReference type="EMBL" id="JAXAVX010000001">
    <property type="protein sequence ID" value="MDX8150245.1"/>
    <property type="molecule type" value="Genomic_DNA"/>
</dbReference>
<evidence type="ECO:0000256" key="11">
    <source>
        <dbReference type="RuleBase" id="RU003750"/>
    </source>
</evidence>
<keyword evidence="8 13" id="KW-0472">Membrane</keyword>
<feature type="transmembrane region" description="Helical" evidence="13">
    <location>
        <begin position="193"/>
        <end position="215"/>
    </location>
</feature>
<keyword evidence="4 11" id="KW-0808">Transferase</keyword>
<evidence type="ECO:0000256" key="1">
    <source>
        <dbReference type="ARBA" id="ARBA00004141"/>
    </source>
</evidence>
<dbReference type="PANTHER" id="PTHR14269:SF62">
    <property type="entry name" value="CDP-DIACYLGLYCEROL--GLYCEROL-3-PHOSPHATE 3-PHOSPHATIDYLTRANSFERASE 1, CHLOROPLASTIC"/>
    <property type="match status" value="1"/>
</dbReference>
<organism evidence="14 15">
    <name type="scientific">Patulibacter brassicae</name>
    <dbReference type="NCBI Taxonomy" id="1705717"/>
    <lineage>
        <taxon>Bacteria</taxon>
        <taxon>Bacillati</taxon>
        <taxon>Actinomycetota</taxon>
        <taxon>Thermoleophilia</taxon>
        <taxon>Solirubrobacterales</taxon>
        <taxon>Patulibacteraceae</taxon>
        <taxon>Patulibacter</taxon>
    </lineage>
</organism>
<comment type="similarity">
    <text evidence="2 11">Belongs to the CDP-alcohol phosphatidyltransferase class-I family.</text>
</comment>
<evidence type="ECO:0000313" key="15">
    <source>
        <dbReference type="Proteomes" id="UP001277761"/>
    </source>
</evidence>
<dbReference type="PROSITE" id="PS00379">
    <property type="entry name" value="CDP_ALCOHOL_P_TRANSF"/>
    <property type="match status" value="1"/>
</dbReference>
<dbReference type="InterPro" id="IPR050324">
    <property type="entry name" value="CDP-alcohol_PTase-I"/>
</dbReference>
<keyword evidence="10" id="KW-1208">Phospholipid metabolism</keyword>
<feature type="region of interest" description="Disordered" evidence="12">
    <location>
        <begin position="1"/>
        <end position="44"/>
    </location>
</feature>
<evidence type="ECO:0000256" key="10">
    <source>
        <dbReference type="ARBA" id="ARBA00023264"/>
    </source>
</evidence>
<keyword evidence="15" id="KW-1185">Reference proteome</keyword>
<comment type="subcellular location">
    <subcellularLocation>
        <location evidence="1">Membrane</location>
        <topology evidence="1">Multi-pass membrane protein</topology>
    </subcellularLocation>
</comment>
<reference evidence="14 15" key="1">
    <citation type="submission" date="2023-11" db="EMBL/GenBank/DDBJ databases">
        <authorList>
            <person name="Xu M."/>
            <person name="Jiang T."/>
        </authorList>
    </citation>
    <scope>NUCLEOTIDE SEQUENCE [LARGE SCALE GENOMIC DNA]</scope>
    <source>
        <strain evidence="14 15">SD</strain>
    </source>
</reference>
<proteinExistence type="inferred from homology"/>
<dbReference type="InterPro" id="IPR048254">
    <property type="entry name" value="CDP_ALCOHOL_P_TRANSF_CS"/>
</dbReference>
<name>A0ABU4VHC8_9ACTN</name>
<dbReference type="PANTHER" id="PTHR14269">
    <property type="entry name" value="CDP-DIACYLGLYCEROL--GLYCEROL-3-PHOSPHATE 3-PHOSPHATIDYLTRANSFERASE-RELATED"/>
    <property type="match status" value="1"/>
</dbReference>
<evidence type="ECO:0000313" key="14">
    <source>
        <dbReference type="EMBL" id="MDX8150245.1"/>
    </source>
</evidence>
<dbReference type="RefSeq" id="WP_319952396.1">
    <property type="nucleotide sequence ID" value="NZ_JAXAVX010000001.1"/>
</dbReference>
<evidence type="ECO:0000256" key="3">
    <source>
        <dbReference type="ARBA" id="ARBA00022516"/>
    </source>
</evidence>
<evidence type="ECO:0000256" key="8">
    <source>
        <dbReference type="ARBA" id="ARBA00023136"/>
    </source>
</evidence>
<comment type="caution">
    <text evidence="14">The sequence shown here is derived from an EMBL/GenBank/DDBJ whole genome shotgun (WGS) entry which is preliminary data.</text>
</comment>
<evidence type="ECO:0000256" key="2">
    <source>
        <dbReference type="ARBA" id="ARBA00010441"/>
    </source>
</evidence>
<evidence type="ECO:0000256" key="12">
    <source>
        <dbReference type="SAM" id="MobiDB-lite"/>
    </source>
</evidence>
<dbReference type="InterPro" id="IPR000462">
    <property type="entry name" value="CDP-OH_P_trans"/>
</dbReference>
<evidence type="ECO:0000256" key="6">
    <source>
        <dbReference type="ARBA" id="ARBA00022989"/>
    </source>
</evidence>
<feature type="transmembrane region" description="Helical" evidence="13">
    <location>
        <begin position="221"/>
        <end position="239"/>
    </location>
</feature>
<evidence type="ECO:0000256" key="7">
    <source>
        <dbReference type="ARBA" id="ARBA00023098"/>
    </source>
</evidence>
<evidence type="ECO:0000256" key="9">
    <source>
        <dbReference type="ARBA" id="ARBA00023209"/>
    </source>
</evidence>
<keyword evidence="7" id="KW-0443">Lipid metabolism</keyword>
<keyword evidence="5 13" id="KW-0812">Transmembrane</keyword>
<dbReference type="Gene3D" id="1.20.120.1760">
    <property type="match status" value="1"/>
</dbReference>
<keyword evidence="6 13" id="KW-1133">Transmembrane helix</keyword>